<comment type="caution">
    <text evidence="1">The sequence shown here is derived from an EMBL/GenBank/DDBJ whole genome shotgun (WGS) entry which is preliminary data.</text>
</comment>
<reference evidence="1 2" key="1">
    <citation type="submission" date="2024-01" db="EMBL/GenBank/DDBJ databases">
        <title>The genomes of 5 underutilized Papilionoideae crops provide insights into root nodulation and disease resistanc.</title>
        <authorList>
            <person name="Jiang F."/>
        </authorList>
    </citation>
    <scope>NUCLEOTIDE SEQUENCE [LARGE SCALE GENOMIC DNA]</scope>
    <source>
        <strain evidence="1">LVBAO_FW01</strain>
        <tissue evidence="1">Leaves</tissue>
    </source>
</reference>
<evidence type="ECO:0000313" key="1">
    <source>
        <dbReference type="EMBL" id="KAK7362797.1"/>
    </source>
</evidence>
<gene>
    <name evidence="1" type="ORF">VNO77_04920</name>
</gene>
<dbReference type="EMBL" id="JAYMYQ010000001">
    <property type="protein sequence ID" value="KAK7362797.1"/>
    <property type="molecule type" value="Genomic_DNA"/>
</dbReference>
<sequence length="146" mass="17210">MIEHRRVKRRMELKFLEHSTRRKACQRLAIPVIEQQTIAYGGENSRHKWAKIQLKLNPIVASDLYDKQAMSRQDKQLLQVHLVACWLRSLTPHPQSNSNKFRHHIVIFHLVIQQNFSSQKLDAVITSEEGFAYCKLMCTIWRKAYG</sequence>
<evidence type="ECO:0000313" key="2">
    <source>
        <dbReference type="Proteomes" id="UP001367508"/>
    </source>
</evidence>
<protein>
    <submittedName>
        <fullName evidence="1">Uncharacterized protein</fullName>
    </submittedName>
</protein>
<keyword evidence="2" id="KW-1185">Reference proteome</keyword>
<accession>A0AAN9N2J1</accession>
<dbReference type="AlphaFoldDB" id="A0AAN9N2J1"/>
<organism evidence="1 2">
    <name type="scientific">Canavalia gladiata</name>
    <name type="common">Sword bean</name>
    <name type="synonym">Dolichos gladiatus</name>
    <dbReference type="NCBI Taxonomy" id="3824"/>
    <lineage>
        <taxon>Eukaryota</taxon>
        <taxon>Viridiplantae</taxon>
        <taxon>Streptophyta</taxon>
        <taxon>Embryophyta</taxon>
        <taxon>Tracheophyta</taxon>
        <taxon>Spermatophyta</taxon>
        <taxon>Magnoliopsida</taxon>
        <taxon>eudicotyledons</taxon>
        <taxon>Gunneridae</taxon>
        <taxon>Pentapetalae</taxon>
        <taxon>rosids</taxon>
        <taxon>fabids</taxon>
        <taxon>Fabales</taxon>
        <taxon>Fabaceae</taxon>
        <taxon>Papilionoideae</taxon>
        <taxon>50 kb inversion clade</taxon>
        <taxon>NPAAA clade</taxon>
        <taxon>indigoferoid/millettioid clade</taxon>
        <taxon>Phaseoleae</taxon>
        <taxon>Canavalia</taxon>
    </lineage>
</organism>
<proteinExistence type="predicted"/>
<name>A0AAN9N2J1_CANGL</name>
<dbReference type="Proteomes" id="UP001367508">
    <property type="component" value="Unassembled WGS sequence"/>
</dbReference>